<accession>A0A5N5IDH2</accession>
<dbReference type="InterPro" id="IPR017930">
    <property type="entry name" value="Myb_dom"/>
</dbReference>
<evidence type="ECO:0000259" key="6">
    <source>
        <dbReference type="PROSITE" id="PS51294"/>
    </source>
</evidence>
<dbReference type="GO" id="GO:0005634">
    <property type="term" value="C:nucleus"/>
    <property type="evidence" value="ECO:0007669"/>
    <property type="project" value="UniProtKB-SubCell"/>
</dbReference>
<evidence type="ECO:0000259" key="5">
    <source>
        <dbReference type="PROSITE" id="PS50090"/>
    </source>
</evidence>
<evidence type="ECO:0000256" key="1">
    <source>
        <dbReference type="ARBA" id="ARBA00004123"/>
    </source>
</evidence>
<evidence type="ECO:0000256" key="3">
    <source>
        <dbReference type="ARBA" id="ARBA00023125"/>
    </source>
</evidence>
<comment type="caution">
    <text evidence="7">The sequence shown here is derived from an EMBL/GenBank/DDBJ whole genome shotgun (WGS) entry which is preliminary data.</text>
</comment>
<evidence type="ECO:0000256" key="4">
    <source>
        <dbReference type="ARBA" id="ARBA00023242"/>
    </source>
</evidence>
<evidence type="ECO:0000313" key="7">
    <source>
        <dbReference type="EMBL" id="KAB2633444.1"/>
    </source>
</evidence>
<sequence>MVRPACCDKLHVKRGTLCTAEEDAKILAHVSKHGPSNWTSVPKKTGVTRCGKSCKLRWTNHLKSNLKHESFTPHEEELIVRLHATIGSRWPTIAQHLPGRTDNDVKNYWNTKLKKKLSEMGIDHVTHKPFSQILADYGNIGGLPKVGMRIGIGSLNKDLRNAMLMKPAEPYLLPAQGFSNINSHLMPITMIPTKAEPILDSFLGHNQPSSQPPDLLTQLQAIKLVTEASKSMEFQSSAPYFYSHEGTLSSPSSTSSSAAQEQATLQTFSWSDFLLEDAFMPIGDTQEHKNKAEYSSKNIAQVAVQQSQIDMDYAISSNEVEATYPACDSSFVEAMVSRENEMFLEFPELLEEPFYY</sequence>
<protein>
    <submittedName>
        <fullName evidence="7">Transcription factor MYB39-like</fullName>
    </submittedName>
</protein>
<dbReference type="GO" id="GO:0003677">
    <property type="term" value="F:DNA binding"/>
    <property type="evidence" value="ECO:0007669"/>
    <property type="project" value="UniProtKB-KW"/>
</dbReference>
<dbReference type="SMART" id="SM00717">
    <property type="entry name" value="SANT"/>
    <property type="match status" value="2"/>
</dbReference>
<dbReference type="AlphaFoldDB" id="A0A5N5IDH2"/>
<evidence type="ECO:0000313" key="8">
    <source>
        <dbReference type="Proteomes" id="UP000327157"/>
    </source>
</evidence>
<dbReference type="PANTHER" id="PTHR47994:SF5">
    <property type="entry name" value="F14D16.11-RELATED"/>
    <property type="match status" value="1"/>
</dbReference>
<dbReference type="CDD" id="cd00167">
    <property type="entry name" value="SANT"/>
    <property type="match status" value="2"/>
</dbReference>
<dbReference type="Gene3D" id="1.10.10.60">
    <property type="entry name" value="Homeodomain-like"/>
    <property type="match status" value="2"/>
</dbReference>
<dbReference type="PROSITE" id="PS51294">
    <property type="entry name" value="HTH_MYB"/>
    <property type="match status" value="2"/>
</dbReference>
<dbReference type="FunFam" id="1.10.10.60:FF:000645">
    <property type="entry name" value="Os07g0634900 protein"/>
    <property type="match status" value="1"/>
</dbReference>
<dbReference type="SUPFAM" id="SSF46689">
    <property type="entry name" value="Homeodomain-like"/>
    <property type="match status" value="1"/>
</dbReference>
<dbReference type="EMBL" id="SMOL01000120">
    <property type="protein sequence ID" value="KAB2633444.1"/>
    <property type="molecule type" value="Genomic_DNA"/>
</dbReference>
<dbReference type="OrthoDB" id="2143914at2759"/>
<dbReference type="InterPro" id="IPR009057">
    <property type="entry name" value="Homeodomain-like_sf"/>
</dbReference>
<keyword evidence="8" id="KW-1185">Reference proteome</keyword>
<keyword evidence="2" id="KW-0677">Repeat</keyword>
<reference evidence="7 8" key="3">
    <citation type="submission" date="2019-11" db="EMBL/GenBank/DDBJ databases">
        <title>A de novo genome assembly of a pear dwarfing rootstock.</title>
        <authorList>
            <person name="Wang F."/>
            <person name="Wang J."/>
            <person name="Li S."/>
            <person name="Zhang Y."/>
            <person name="Fang M."/>
            <person name="Ma L."/>
            <person name="Zhao Y."/>
            <person name="Jiang S."/>
        </authorList>
    </citation>
    <scope>NUCLEOTIDE SEQUENCE [LARGE SCALE GENOMIC DNA]</scope>
    <source>
        <strain evidence="7">S2</strain>
        <tissue evidence="7">Leaf</tissue>
    </source>
</reference>
<evidence type="ECO:0000256" key="2">
    <source>
        <dbReference type="ARBA" id="ARBA00022737"/>
    </source>
</evidence>
<comment type="subcellular location">
    <subcellularLocation>
        <location evidence="1">Nucleus</location>
    </subcellularLocation>
</comment>
<name>A0A5N5IDH2_9ROSA</name>
<reference evidence="7 8" key="1">
    <citation type="submission" date="2019-09" db="EMBL/GenBank/DDBJ databases">
        <authorList>
            <person name="Ou C."/>
        </authorList>
    </citation>
    <scope>NUCLEOTIDE SEQUENCE [LARGE SCALE GENOMIC DNA]</scope>
    <source>
        <strain evidence="7">S2</strain>
        <tissue evidence="7">Leaf</tissue>
    </source>
</reference>
<feature type="domain" description="Myb-like" evidence="5">
    <location>
        <begin position="19"/>
        <end position="62"/>
    </location>
</feature>
<feature type="domain" description="HTH myb-type" evidence="6">
    <location>
        <begin position="63"/>
        <end position="117"/>
    </location>
</feature>
<dbReference type="Pfam" id="PF00249">
    <property type="entry name" value="Myb_DNA-binding"/>
    <property type="match status" value="2"/>
</dbReference>
<dbReference type="Proteomes" id="UP000327157">
    <property type="component" value="Chromosome 6"/>
</dbReference>
<dbReference type="InterPro" id="IPR001005">
    <property type="entry name" value="SANT/Myb"/>
</dbReference>
<dbReference type="PROSITE" id="PS50090">
    <property type="entry name" value="MYB_LIKE"/>
    <property type="match status" value="2"/>
</dbReference>
<keyword evidence="3" id="KW-0238">DNA-binding</keyword>
<keyword evidence="4" id="KW-0539">Nucleus</keyword>
<feature type="domain" description="Myb-like" evidence="5">
    <location>
        <begin position="63"/>
        <end position="113"/>
    </location>
</feature>
<reference evidence="8" key="2">
    <citation type="submission" date="2019-10" db="EMBL/GenBank/DDBJ databases">
        <title>A de novo genome assembly of a pear dwarfing rootstock.</title>
        <authorList>
            <person name="Wang F."/>
            <person name="Wang J."/>
            <person name="Li S."/>
            <person name="Zhang Y."/>
            <person name="Fang M."/>
            <person name="Ma L."/>
            <person name="Zhao Y."/>
            <person name="Jiang S."/>
        </authorList>
    </citation>
    <scope>NUCLEOTIDE SEQUENCE [LARGE SCALE GENOMIC DNA]</scope>
</reference>
<gene>
    <name evidence="7" type="ORF">D8674_029691</name>
</gene>
<dbReference type="InterPro" id="IPR015495">
    <property type="entry name" value="Myb_TF_plants"/>
</dbReference>
<feature type="domain" description="HTH myb-type" evidence="6">
    <location>
        <begin position="19"/>
        <end position="62"/>
    </location>
</feature>
<organism evidence="7 8">
    <name type="scientific">Pyrus ussuriensis x Pyrus communis</name>
    <dbReference type="NCBI Taxonomy" id="2448454"/>
    <lineage>
        <taxon>Eukaryota</taxon>
        <taxon>Viridiplantae</taxon>
        <taxon>Streptophyta</taxon>
        <taxon>Embryophyta</taxon>
        <taxon>Tracheophyta</taxon>
        <taxon>Spermatophyta</taxon>
        <taxon>Magnoliopsida</taxon>
        <taxon>eudicotyledons</taxon>
        <taxon>Gunneridae</taxon>
        <taxon>Pentapetalae</taxon>
        <taxon>rosids</taxon>
        <taxon>fabids</taxon>
        <taxon>Rosales</taxon>
        <taxon>Rosaceae</taxon>
        <taxon>Amygdaloideae</taxon>
        <taxon>Maleae</taxon>
        <taxon>Pyrus</taxon>
    </lineage>
</organism>
<dbReference type="PANTHER" id="PTHR47994">
    <property type="entry name" value="F14D16.11-RELATED"/>
    <property type="match status" value="1"/>
</dbReference>
<proteinExistence type="predicted"/>